<proteinExistence type="predicted"/>
<gene>
    <name evidence="1" type="ORF">M6B38_381585</name>
</gene>
<sequence length="63" mass="7381">MILVYVVVARSGSTMEVTPVVGATNRFLICNIRKYGMDAGSGHDQYSDFVGHRHRRPRIWWWW</sequence>
<dbReference type="AlphaFoldDB" id="A0AAX6G7E9"/>
<reference evidence="1" key="2">
    <citation type="submission" date="2023-04" db="EMBL/GenBank/DDBJ databases">
        <authorList>
            <person name="Bruccoleri R.E."/>
            <person name="Oakeley E.J."/>
            <person name="Faust A.-M."/>
            <person name="Dessus-Babus S."/>
            <person name="Altorfer M."/>
            <person name="Burckhardt D."/>
            <person name="Oertli M."/>
            <person name="Naumann U."/>
            <person name="Petersen F."/>
            <person name="Wong J."/>
        </authorList>
    </citation>
    <scope>NUCLEOTIDE SEQUENCE</scope>
    <source>
        <strain evidence="1">GSM-AAB239-AS_SAM_17_03QT</strain>
        <tissue evidence="1">Leaf</tissue>
    </source>
</reference>
<keyword evidence="2" id="KW-1185">Reference proteome</keyword>
<comment type="caution">
    <text evidence="1">The sequence shown here is derived from an EMBL/GenBank/DDBJ whole genome shotgun (WGS) entry which is preliminary data.</text>
</comment>
<dbReference type="EMBL" id="JANAVB010021998">
    <property type="protein sequence ID" value="KAJ6824589.1"/>
    <property type="molecule type" value="Genomic_DNA"/>
</dbReference>
<dbReference type="Proteomes" id="UP001140949">
    <property type="component" value="Unassembled WGS sequence"/>
</dbReference>
<accession>A0AAX6G7E9</accession>
<evidence type="ECO:0000313" key="2">
    <source>
        <dbReference type="Proteomes" id="UP001140949"/>
    </source>
</evidence>
<organism evidence="1 2">
    <name type="scientific">Iris pallida</name>
    <name type="common">Sweet iris</name>
    <dbReference type="NCBI Taxonomy" id="29817"/>
    <lineage>
        <taxon>Eukaryota</taxon>
        <taxon>Viridiplantae</taxon>
        <taxon>Streptophyta</taxon>
        <taxon>Embryophyta</taxon>
        <taxon>Tracheophyta</taxon>
        <taxon>Spermatophyta</taxon>
        <taxon>Magnoliopsida</taxon>
        <taxon>Liliopsida</taxon>
        <taxon>Asparagales</taxon>
        <taxon>Iridaceae</taxon>
        <taxon>Iridoideae</taxon>
        <taxon>Irideae</taxon>
        <taxon>Iris</taxon>
    </lineage>
</organism>
<evidence type="ECO:0000313" key="1">
    <source>
        <dbReference type="EMBL" id="KAJ6824589.1"/>
    </source>
</evidence>
<protein>
    <submittedName>
        <fullName evidence="1">Vegetative cell wall protein gp1-like</fullName>
    </submittedName>
</protein>
<name>A0AAX6G7E9_IRIPA</name>
<reference evidence="1" key="1">
    <citation type="journal article" date="2023" name="GigaByte">
        <title>Genome assembly of the bearded iris, Iris pallida Lam.</title>
        <authorList>
            <person name="Bruccoleri R.E."/>
            <person name="Oakeley E.J."/>
            <person name="Faust A.M.E."/>
            <person name="Altorfer M."/>
            <person name="Dessus-Babus S."/>
            <person name="Burckhardt D."/>
            <person name="Oertli M."/>
            <person name="Naumann U."/>
            <person name="Petersen F."/>
            <person name="Wong J."/>
        </authorList>
    </citation>
    <scope>NUCLEOTIDE SEQUENCE</scope>
    <source>
        <strain evidence="1">GSM-AAB239-AS_SAM_17_03QT</strain>
    </source>
</reference>